<dbReference type="AlphaFoldDB" id="A0A2U3LU47"/>
<dbReference type="EMBL" id="OMOF01000813">
    <property type="protein sequence ID" value="SPF55455.1"/>
    <property type="molecule type" value="Genomic_DNA"/>
</dbReference>
<keyword evidence="1" id="KW-1133">Transmembrane helix</keyword>
<protein>
    <submittedName>
        <fullName evidence="2">Uncharacterized protein</fullName>
    </submittedName>
</protein>
<organism evidence="2 3">
    <name type="scientific">Candidatus Desulfosporosinus infrequens</name>
    <dbReference type="NCBI Taxonomy" id="2043169"/>
    <lineage>
        <taxon>Bacteria</taxon>
        <taxon>Bacillati</taxon>
        <taxon>Bacillota</taxon>
        <taxon>Clostridia</taxon>
        <taxon>Eubacteriales</taxon>
        <taxon>Desulfitobacteriaceae</taxon>
        <taxon>Desulfosporosinus</taxon>
    </lineage>
</organism>
<evidence type="ECO:0000313" key="3">
    <source>
        <dbReference type="Proteomes" id="UP000238916"/>
    </source>
</evidence>
<dbReference type="Proteomes" id="UP000238916">
    <property type="component" value="Unassembled WGS sequence"/>
</dbReference>
<gene>
    <name evidence="2" type="ORF">SBF1_8300001</name>
</gene>
<keyword evidence="1" id="KW-0812">Transmembrane</keyword>
<feature type="transmembrane region" description="Helical" evidence="1">
    <location>
        <begin position="6"/>
        <end position="26"/>
    </location>
</feature>
<proteinExistence type="predicted"/>
<sequence length="65" mass="7776">MWWTLGLWLIAGGILLLYLSFQNWYIKLVQDRMRTNNIDKIVKMERQAAIYLIIFGTVFTLTHLM</sequence>
<keyword evidence="1" id="KW-0472">Membrane</keyword>
<feature type="transmembrane region" description="Helical" evidence="1">
    <location>
        <begin position="47"/>
        <end position="64"/>
    </location>
</feature>
<accession>A0A2U3LU47</accession>
<name>A0A2U3LU47_9FIRM</name>
<evidence type="ECO:0000256" key="1">
    <source>
        <dbReference type="SAM" id="Phobius"/>
    </source>
</evidence>
<reference evidence="3" key="1">
    <citation type="submission" date="2018-02" db="EMBL/GenBank/DDBJ databases">
        <authorList>
            <person name="Hausmann B."/>
        </authorList>
    </citation>
    <scope>NUCLEOTIDE SEQUENCE [LARGE SCALE GENOMIC DNA]</scope>
    <source>
        <strain evidence="3">Peat soil MAG SbF1</strain>
    </source>
</reference>
<evidence type="ECO:0000313" key="2">
    <source>
        <dbReference type="EMBL" id="SPF55455.1"/>
    </source>
</evidence>